<organism evidence="5 6">
    <name type="scientific">Gryllus longicercus</name>
    <dbReference type="NCBI Taxonomy" id="2509291"/>
    <lineage>
        <taxon>Eukaryota</taxon>
        <taxon>Metazoa</taxon>
        <taxon>Ecdysozoa</taxon>
        <taxon>Arthropoda</taxon>
        <taxon>Hexapoda</taxon>
        <taxon>Insecta</taxon>
        <taxon>Pterygota</taxon>
        <taxon>Neoptera</taxon>
        <taxon>Polyneoptera</taxon>
        <taxon>Orthoptera</taxon>
        <taxon>Ensifera</taxon>
        <taxon>Gryllidea</taxon>
        <taxon>Grylloidea</taxon>
        <taxon>Gryllidae</taxon>
        <taxon>Gryllinae</taxon>
        <taxon>Gryllus</taxon>
    </lineage>
</organism>
<feature type="repeat" description="ANK" evidence="3">
    <location>
        <begin position="352"/>
        <end position="385"/>
    </location>
</feature>
<dbReference type="InterPro" id="IPR002110">
    <property type="entry name" value="Ankyrin_rpt"/>
</dbReference>
<keyword evidence="6" id="KW-1185">Reference proteome</keyword>
<feature type="region of interest" description="Disordered" evidence="4">
    <location>
        <begin position="80"/>
        <end position="102"/>
    </location>
</feature>
<dbReference type="EMBL" id="JAZDUA010000110">
    <property type="protein sequence ID" value="KAK7867801.1"/>
    <property type="molecule type" value="Genomic_DNA"/>
</dbReference>
<accession>A0AAN9VQL9</accession>
<feature type="region of interest" description="Disordered" evidence="4">
    <location>
        <begin position="150"/>
        <end position="192"/>
    </location>
</feature>
<dbReference type="SUPFAM" id="SSF48403">
    <property type="entry name" value="Ankyrin repeat"/>
    <property type="match status" value="1"/>
</dbReference>
<dbReference type="Gene3D" id="1.25.40.20">
    <property type="entry name" value="Ankyrin repeat-containing domain"/>
    <property type="match status" value="3"/>
</dbReference>
<feature type="repeat" description="ANK" evidence="3">
    <location>
        <begin position="386"/>
        <end position="419"/>
    </location>
</feature>
<sequence>MASPGSSHESDAREGSIGDAFQLLAQGLEIVQNLEAERRMQETLRLQEERASRALGEMDRKMQEKDDAIRALQQRLEETQQRVTAVEERRTASEGSGGEGLQRLDGRVNEVDVSLQRAVQKFLPLVETLLCQLEKPQSTRASLATAVSTSAASAREAPMTGGAAAGSGKKLPSYSTPTPSGAGHQGAAAEEEGARQLVELRVHEVQVKIEEARTSPFPLGEQLCDAARGGRLRDVQRLIDSGADVNYTDGDGSTPLHKAAFNAHAEVVSLLLQRGADPNAVNCSGDSALHFAAWNDGSGRCVVLLVRAGADVNARDKDGETPLHRAAWMEHSGRCVELLVRAGADVNARDEDEETPLHKAACSDVSSRCVELLVRAGADVNARDEDEETPLHKAACSDNSGLCVLLLVRAGADVNARDTDGMTPLHRAAYQNNKETARVLLAGGARRDLKGWDGFWKNKTAFDLATTRGLQDLLRL</sequence>
<feature type="repeat" description="ANK" evidence="3">
    <location>
        <begin position="318"/>
        <end position="351"/>
    </location>
</feature>
<keyword evidence="1" id="KW-0677">Repeat</keyword>
<dbReference type="PROSITE" id="PS50297">
    <property type="entry name" value="ANK_REP_REGION"/>
    <property type="match status" value="6"/>
</dbReference>
<dbReference type="InterPro" id="IPR050745">
    <property type="entry name" value="Multifunctional_regulatory"/>
</dbReference>
<evidence type="ECO:0000256" key="4">
    <source>
        <dbReference type="SAM" id="MobiDB-lite"/>
    </source>
</evidence>
<dbReference type="AlphaFoldDB" id="A0AAN9VQL9"/>
<evidence type="ECO:0000256" key="1">
    <source>
        <dbReference type="ARBA" id="ARBA00022737"/>
    </source>
</evidence>
<dbReference type="Pfam" id="PF12796">
    <property type="entry name" value="Ank_2"/>
    <property type="match status" value="2"/>
</dbReference>
<feature type="repeat" description="ANK" evidence="3">
    <location>
        <begin position="420"/>
        <end position="452"/>
    </location>
</feature>
<feature type="repeat" description="ANK" evidence="3">
    <location>
        <begin position="251"/>
        <end position="283"/>
    </location>
</feature>
<dbReference type="InterPro" id="IPR036770">
    <property type="entry name" value="Ankyrin_rpt-contain_sf"/>
</dbReference>
<dbReference type="PANTHER" id="PTHR24189">
    <property type="entry name" value="MYOTROPHIN"/>
    <property type="match status" value="1"/>
</dbReference>
<protein>
    <submittedName>
        <fullName evidence="5">Uncharacterized protein</fullName>
    </submittedName>
</protein>
<keyword evidence="2 3" id="KW-0040">ANK repeat</keyword>
<evidence type="ECO:0000256" key="2">
    <source>
        <dbReference type="ARBA" id="ARBA00023043"/>
    </source>
</evidence>
<reference evidence="5 6" key="1">
    <citation type="submission" date="2024-03" db="EMBL/GenBank/DDBJ databases">
        <title>The genome assembly and annotation of the cricket Gryllus longicercus Weissman &amp; Gray.</title>
        <authorList>
            <person name="Szrajer S."/>
            <person name="Gray D."/>
            <person name="Ylla G."/>
        </authorList>
    </citation>
    <scope>NUCLEOTIDE SEQUENCE [LARGE SCALE GENOMIC DNA]</scope>
    <source>
        <strain evidence="5">DAG 2021-001</strain>
        <tissue evidence="5">Whole body minus gut</tissue>
    </source>
</reference>
<proteinExistence type="predicted"/>
<feature type="repeat" description="ANK" evidence="3">
    <location>
        <begin position="284"/>
        <end position="317"/>
    </location>
</feature>
<feature type="compositionally biased region" description="Basic and acidic residues" evidence="4">
    <location>
        <begin position="80"/>
        <end position="92"/>
    </location>
</feature>
<dbReference type="Pfam" id="PF00023">
    <property type="entry name" value="Ank"/>
    <property type="match status" value="1"/>
</dbReference>
<evidence type="ECO:0000313" key="5">
    <source>
        <dbReference type="EMBL" id="KAK7867801.1"/>
    </source>
</evidence>
<dbReference type="Proteomes" id="UP001378592">
    <property type="component" value="Unassembled WGS sequence"/>
</dbReference>
<gene>
    <name evidence="5" type="ORF">R5R35_001213</name>
</gene>
<dbReference type="SMART" id="SM00248">
    <property type="entry name" value="ANK"/>
    <property type="match status" value="6"/>
</dbReference>
<name>A0AAN9VQL9_9ORTH</name>
<comment type="caution">
    <text evidence="5">The sequence shown here is derived from an EMBL/GenBank/DDBJ whole genome shotgun (WGS) entry which is preliminary data.</text>
</comment>
<dbReference type="PRINTS" id="PR01415">
    <property type="entry name" value="ANKYRIN"/>
</dbReference>
<evidence type="ECO:0000313" key="6">
    <source>
        <dbReference type="Proteomes" id="UP001378592"/>
    </source>
</evidence>
<evidence type="ECO:0000256" key="3">
    <source>
        <dbReference type="PROSITE-ProRule" id="PRU00023"/>
    </source>
</evidence>
<dbReference type="PROSITE" id="PS50088">
    <property type="entry name" value="ANK_REPEAT"/>
    <property type="match status" value="6"/>
</dbReference>